<evidence type="ECO:0000256" key="4">
    <source>
        <dbReference type="ARBA" id="ARBA00022741"/>
    </source>
</evidence>
<dbReference type="Gene3D" id="3.40.50.620">
    <property type="entry name" value="HUPs"/>
    <property type="match status" value="1"/>
</dbReference>
<dbReference type="InterPro" id="IPR004821">
    <property type="entry name" value="Cyt_trans-like"/>
</dbReference>
<dbReference type="Proteomes" id="UP000198535">
    <property type="component" value="Unassembled WGS sequence"/>
</dbReference>
<dbReference type="NCBIfam" id="NF001985">
    <property type="entry name" value="PRK00777.1"/>
    <property type="match status" value="1"/>
</dbReference>
<dbReference type="NCBIfam" id="TIGR00125">
    <property type="entry name" value="cyt_tran_rel"/>
    <property type="match status" value="1"/>
</dbReference>
<dbReference type="GO" id="GO:0015937">
    <property type="term" value="P:coenzyme A biosynthetic process"/>
    <property type="evidence" value="ECO:0007669"/>
    <property type="project" value="UniProtKB-UniRule"/>
</dbReference>
<keyword evidence="4 7" id="KW-0547">Nucleotide-binding</keyword>
<reference evidence="10" key="1">
    <citation type="submission" date="2016-10" db="EMBL/GenBank/DDBJ databases">
        <authorList>
            <person name="Varghese N."/>
            <person name="Submissions S."/>
        </authorList>
    </citation>
    <scope>NUCLEOTIDE SEQUENCE [LARGE SCALE GENOMIC DNA]</scope>
    <source>
        <strain evidence="10">Mob M</strain>
    </source>
</reference>
<dbReference type="GO" id="GO:0005524">
    <property type="term" value="F:ATP binding"/>
    <property type="evidence" value="ECO:0007669"/>
    <property type="project" value="UniProtKB-KW"/>
</dbReference>
<evidence type="ECO:0000259" key="8">
    <source>
        <dbReference type="Pfam" id="PF01467"/>
    </source>
</evidence>
<keyword evidence="3 7" id="KW-0548">Nucleotidyltransferase</keyword>
<dbReference type="InterPro" id="IPR023540">
    <property type="entry name" value="PPAT_arch"/>
</dbReference>
<keyword evidence="6 7" id="KW-0173">Coenzyme A biosynthesis</keyword>
<comment type="function">
    <text evidence="7">Reversibly transfers an adenylyl group from ATP to 4'-phosphopantetheine, yielding dephospho-CoA (dPCoA) and pyrophosphate.</text>
</comment>
<dbReference type="EMBL" id="FOUJ01000002">
    <property type="protein sequence ID" value="SFM46617.1"/>
    <property type="molecule type" value="Genomic_DNA"/>
</dbReference>
<dbReference type="STRING" id="487685.SAMN04488696_1333"/>
<accession>A0A1I4R2X0</accession>
<evidence type="ECO:0000313" key="9">
    <source>
        <dbReference type="EMBL" id="SFM46617.1"/>
    </source>
</evidence>
<evidence type="ECO:0000256" key="2">
    <source>
        <dbReference type="ARBA" id="ARBA00022679"/>
    </source>
</evidence>
<evidence type="ECO:0000256" key="7">
    <source>
        <dbReference type="HAMAP-Rule" id="MF_00647"/>
    </source>
</evidence>
<dbReference type="GO" id="GO:0005737">
    <property type="term" value="C:cytoplasm"/>
    <property type="evidence" value="ECO:0007669"/>
    <property type="project" value="UniProtKB-SubCell"/>
</dbReference>
<comment type="similarity">
    <text evidence="7">Belongs to the eukaryotic CoaD family.</text>
</comment>
<keyword evidence="10" id="KW-1185">Reference proteome</keyword>
<keyword evidence="5 7" id="KW-0067">ATP-binding</keyword>
<comment type="pathway">
    <text evidence="7">Cofactor biosynthesis; coenzyme A biosynthesis.</text>
</comment>
<evidence type="ECO:0000256" key="5">
    <source>
        <dbReference type="ARBA" id="ARBA00022840"/>
    </source>
</evidence>
<evidence type="ECO:0000256" key="3">
    <source>
        <dbReference type="ARBA" id="ARBA00022695"/>
    </source>
</evidence>
<dbReference type="EC" id="2.7.7.3" evidence="7"/>
<evidence type="ECO:0000256" key="6">
    <source>
        <dbReference type="ARBA" id="ARBA00022993"/>
    </source>
</evidence>
<dbReference type="AlphaFoldDB" id="A0A1I4R2X0"/>
<dbReference type="InterPro" id="IPR014729">
    <property type="entry name" value="Rossmann-like_a/b/a_fold"/>
</dbReference>
<dbReference type="Pfam" id="PF01467">
    <property type="entry name" value="CTP_transf_like"/>
    <property type="match status" value="1"/>
</dbReference>
<gene>
    <name evidence="7" type="primary">coaD</name>
    <name evidence="9" type="ORF">SAMN04488696_1333</name>
</gene>
<proteinExistence type="inferred from homology"/>
<organism evidence="9 10">
    <name type="scientific">Methanolobus profundi</name>
    <dbReference type="NCBI Taxonomy" id="487685"/>
    <lineage>
        <taxon>Archaea</taxon>
        <taxon>Methanobacteriati</taxon>
        <taxon>Methanobacteriota</taxon>
        <taxon>Stenosarchaea group</taxon>
        <taxon>Methanomicrobia</taxon>
        <taxon>Methanosarcinales</taxon>
        <taxon>Methanosarcinaceae</taxon>
        <taxon>Methanolobus</taxon>
    </lineage>
</organism>
<comment type="catalytic activity">
    <reaction evidence="7">
        <text>(R)-4'-phosphopantetheine + ATP + H(+) = 3'-dephospho-CoA + diphosphate</text>
        <dbReference type="Rhea" id="RHEA:19801"/>
        <dbReference type="ChEBI" id="CHEBI:15378"/>
        <dbReference type="ChEBI" id="CHEBI:30616"/>
        <dbReference type="ChEBI" id="CHEBI:33019"/>
        <dbReference type="ChEBI" id="CHEBI:57328"/>
        <dbReference type="ChEBI" id="CHEBI:61723"/>
        <dbReference type="EC" id="2.7.7.3"/>
    </reaction>
</comment>
<protein>
    <recommendedName>
        <fullName evidence="7">Phosphopantetheine adenylyltransferase</fullName>
        <ecNumber evidence="7">2.7.7.3</ecNumber>
    </recommendedName>
    <alternativeName>
        <fullName evidence="7">Dephospho-CoA pyrophosphorylase</fullName>
    </alternativeName>
    <alternativeName>
        <fullName evidence="7">Pantetheine-phosphate adenylyltransferase</fullName>
        <shortName evidence="7">PPAT</shortName>
    </alternativeName>
</protein>
<evidence type="ECO:0000313" key="10">
    <source>
        <dbReference type="Proteomes" id="UP000198535"/>
    </source>
</evidence>
<evidence type="ECO:0000256" key="1">
    <source>
        <dbReference type="ARBA" id="ARBA00022490"/>
    </source>
</evidence>
<comment type="subcellular location">
    <subcellularLocation>
        <location evidence="7">Cytoplasm</location>
    </subcellularLocation>
</comment>
<dbReference type="OrthoDB" id="53228at2157"/>
<keyword evidence="1 7" id="KW-0963">Cytoplasm</keyword>
<dbReference type="RefSeq" id="WP_091935054.1">
    <property type="nucleotide sequence ID" value="NZ_FOUJ01000002.1"/>
</dbReference>
<name>A0A1I4R2X0_9EURY</name>
<dbReference type="UniPathway" id="UPA00241"/>
<dbReference type="GO" id="GO:0004595">
    <property type="term" value="F:pantetheine-phosphate adenylyltransferase activity"/>
    <property type="evidence" value="ECO:0007669"/>
    <property type="project" value="UniProtKB-UniRule"/>
</dbReference>
<dbReference type="SUPFAM" id="SSF52374">
    <property type="entry name" value="Nucleotidylyl transferase"/>
    <property type="match status" value="1"/>
</dbReference>
<feature type="domain" description="Cytidyltransferase-like" evidence="8">
    <location>
        <begin position="5"/>
        <end position="140"/>
    </location>
</feature>
<dbReference type="HAMAP" id="MF_00647">
    <property type="entry name" value="PPAT_arch"/>
    <property type="match status" value="1"/>
</dbReference>
<sequence length="156" mass="17512">MPRVVVGGTFECLHDGHRELLRKAFELAGEGSVDIGLTSDEMANKRPRHVPDYGTREGKLIEYIRKIAEGQEYSIIELNEPYGKTLTKNYDYIVVSPETYPVAMKINKLRAGKGIQKINIVKVDYVLADDEKPISSTRIVDGEIDIHGHLKSGDRT</sequence>
<keyword evidence="2 7" id="KW-0808">Transferase</keyword>